<evidence type="ECO:0000313" key="3">
    <source>
        <dbReference type="EMBL" id="SLN37494.1"/>
    </source>
</evidence>
<dbReference type="PANTHER" id="PTHR30041:SF8">
    <property type="entry name" value="PROTEIN YFFB"/>
    <property type="match status" value="1"/>
</dbReference>
<dbReference type="EMBL" id="FWFN01000003">
    <property type="protein sequence ID" value="SLN37494.1"/>
    <property type="molecule type" value="Genomic_DNA"/>
</dbReference>
<dbReference type="Pfam" id="PF03960">
    <property type="entry name" value="ArsC"/>
    <property type="match status" value="1"/>
</dbReference>
<dbReference type="Gene3D" id="3.40.30.10">
    <property type="entry name" value="Glutaredoxin"/>
    <property type="match status" value="1"/>
</dbReference>
<comment type="similarity">
    <text evidence="1 2">Belongs to the ArsC family.</text>
</comment>
<dbReference type="OrthoDB" id="9803749at2"/>
<dbReference type="PANTHER" id="PTHR30041">
    <property type="entry name" value="ARSENATE REDUCTASE"/>
    <property type="match status" value="1"/>
</dbReference>
<evidence type="ECO:0000313" key="4">
    <source>
        <dbReference type="Proteomes" id="UP000193963"/>
    </source>
</evidence>
<reference evidence="3 4" key="1">
    <citation type="submission" date="2017-03" db="EMBL/GenBank/DDBJ databases">
        <authorList>
            <person name="Afonso C.L."/>
            <person name="Miller P.J."/>
            <person name="Scott M.A."/>
            <person name="Spackman E."/>
            <person name="Goraichik I."/>
            <person name="Dimitrov K.M."/>
            <person name="Suarez D.L."/>
            <person name="Swayne D.E."/>
        </authorList>
    </citation>
    <scope>NUCLEOTIDE SEQUENCE [LARGE SCALE GENOMIC DNA]</scope>
    <source>
        <strain evidence="3 4">CECT 7751</strain>
    </source>
</reference>
<dbReference type="RefSeq" id="WP_085887537.1">
    <property type="nucleotide sequence ID" value="NZ_FWFN01000003.1"/>
</dbReference>
<dbReference type="SUPFAM" id="SSF52833">
    <property type="entry name" value="Thioredoxin-like"/>
    <property type="match status" value="1"/>
</dbReference>
<name>A0A1X6Z1C5_9RHOB</name>
<accession>A0A1X6Z1C5</accession>
<dbReference type="AlphaFoldDB" id="A0A1X6Z1C5"/>
<dbReference type="Proteomes" id="UP000193963">
    <property type="component" value="Unassembled WGS sequence"/>
</dbReference>
<organism evidence="3 4">
    <name type="scientific">Pseudooceanicola marinus</name>
    <dbReference type="NCBI Taxonomy" id="396013"/>
    <lineage>
        <taxon>Bacteria</taxon>
        <taxon>Pseudomonadati</taxon>
        <taxon>Pseudomonadota</taxon>
        <taxon>Alphaproteobacteria</taxon>
        <taxon>Rhodobacterales</taxon>
        <taxon>Paracoccaceae</taxon>
        <taxon>Pseudooceanicola</taxon>
    </lineage>
</organism>
<keyword evidence="4" id="KW-1185">Reference proteome</keyword>
<dbReference type="InterPro" id="IPR036249">
    <property type="entry name" value="Thioredoxin-like_sf"/>
</dbReference>
<evidence type="ECO:0000256" key="2">
    <source>
        <dbReference type="PROSITE-ProRule" id="PRU01282"/>
    </source>
</evidence>
<proteinExistence type="inferred from homology"/>
<dbReference type="PROSITE" id="PS51353">
    <property type="entry name" value="ARSC"/>
    <property type="match status" value="1"/>
</dbReference>
<gene>
    <name evidence="3" type="ORF">PSM7751_01657</name>
</gene>
<evidence type="ECO:0000256" key="1">
    <source>
        <dbReference type="ARBA" id="ARBA00007198"/>
    </source>
</evidence>
<protein>
    <submittedName>
        <fullName evidence="3">Putative reductase</fullName>
    </submittedName>
</protein>
<sequence length="105" mass="11644">MRVYGLKTCDTCRKAMKALEGAELVDVRKDPVPGGLLEKAQAQFGEALVNRRSTTWRGLDEAERARPPLDLLADHPSLMKRPLIEDGEELYLGWTPEVQRALGAG</sequence>
<dbReference type="InterPro" id="IPR006660">
    <property type="entry name" value="Arsenate_reductase-like"/>
</dbReference>